<keyword evidence="3" id="KW-0862">Zinc</keyword>
<evidence type="ECO:0000313" key="7">
    <source>
        <dbReference type="EMBL" id="ADL02142.1"/>
    </source>
</evidence>
<dbReference type="Gene3D" id="3.30.420.40">
    <property type="match status" value="2"/>
</dbReference>
<dbReference type="GO" id="GO:0046872">
    <property type="term" value="F:metal ion binding"/>
    <property type="evidence" value="ECO:0007669"/>
    <property type="project" value="UniProtKB-KW"/>
</dbReference>
<dbReference type="FunCoup" id="D9QMY6">
    <property type="interactions" value="270"/>
</dbReference>
<dbReference type="STRING" id="633149.Bresu_2835"/>
<dbReference type="InterPro" id="IPR000600">
    <property type="entry name" value="ROK"/>
</dbReference>
<evidence type="ECO:0000256" key="5">
    <source>
        <dbReference type="ARBA" id="ARBA00038887"/>
    </source>
</evidence>
<keyword evidence="8" id="KW-1185">Reference proteome</keyword>
<organism evidence="7 8">
    <name type="scientific">Brevundimonas subvibrioides (strain ATCC 15264 / DSM 4735 / LMG 14903 / NBRC 16000 / CB 81)</name>
    <name type="common">Caulobacter subvibrioides</name>
    <dbReference type="NCBI Taxonomy" id="633149"/>
    <lineage>
        <taxon>Bacteria</taxon>
        <taxon>Pseudomonadati</taxon>
        <taxon>Pseudomonadota</taxon>
        <taxon>Alphaproteobacteria</taxon>
        <taxon>Caulobacterales</taxon>
        <taxon>Caulobacteraceae</taxon>
        <taxon>Brevundimonas</taxon>
    </lineage>
</organism>
<dbReference type="CDD" id="cd24067">
    <property type="entry name" value="ASKHA_NBD_ROK_BsFRK-like"/>
    <property type="match status" value="1"/>
</dbReference>
<name>D9QMY6_BRESC</name>
<evidence type="ECO:0000256" key="1">
    <source>
        <dbReference type="ARBA" id="ARBA00001946"/>
    </source>
</evidence>
<evidence type="ECO:0000256" key="4">
    <source>
        <dbReference type="ARBA" id="ARBA00022842"/>
    </source>
</evidence>
<accession>D9QMY6</accession>
<dbReference type="RefSeq" id="WP_013270243.1">
    <property type="nucleotide sequence ID" value="NC_014375.1"/>
</dbReference>
<dbReference type="OrthoDB" id="9783435at2"/>
<dbReference type="GO" id="GO:0008865">
    <property type="term" value="F:fructokinase activity"/>
    <property type="evidence" value="ECO:0007669"/>
    <property type="project" value="UniProtKB-EC"/>
</dbReference>
<dbReference type="Proteomes" id="UP000002696">
    <property type="component" value="Chromosome"/>
</dbReference>
<dbReference type="SUPFAM" id="SSF53067">
    <property type="entry name" value="Actin-like ATPase domain"/>
    <property type="match status" value="1"/>
</dbReference>
<dbReference type="BioCyc" id="BSUB633149:G1GM8-2848-MONOMER"/>
<dbReference type="PANTHER" id="PTHR42742:SF3">
    <property type="entry name" value="FRUCTOKINASE"/>
    <property type="match status" value="1"/>
</dbReference>
<evidence type="ECO:0000256" key="2">
    <source>
        <dbReference type="ARBA" id="ARBA00022723"/>
    </source>
</evidence>
<dbReference type="Pfam" id="PF00480">
    <property type="entry name" value="ROK"/>
    <property type="match status" value="1"/>
</dbReference>
<comment type="catalytic activity">
    <reaction evidence="6">
        <text>D-fructose + ATP = D-fructose 6-phosphate + ADP + H(+)</text>
        <dbReference type="Rhea" id="RHEA:16125"/>
        <dbReference type="ChEBI" id="CHEBI:15378"/>
        <dbReference type="ChEBI" id="CHEBI:30616"/>
        <dbReference type="ChEBI" id="CHEBI:37721"/>
        <dbReference type="ChEBI" id="CHEBI:61527"/>
        <dbReference type="ChEBI" id="CHEBI:456216"/>
        <dbReference type="EC" id="2.7.1.4"/>
    </reaction>
</comment>
<dbReference type="KEGG" id="bsb:Bresu_2835"/>
<dbReference type="PANTHER" id="PTHR42742">
    <property type="entry name" value="TRANSCRIPTIONAL REPRESSOR MPRA"/>
    <property type="match status" value="1"/>
</dbReference>
<dbReference type="eggNOG" id="COG1940">
    <property type="taxonomic scope" value="Bacteria"/>
</dbReference>
<dbReference type="EMBL" id="CP002102">
    <property type="protein sequence ID" value="ADL02142.1"/>
    <property type="molecule type" value="Genomic_DNA"/>
</dbReference>
<dbReference type="HOGENOM" id="CLU_036604_3_0_5"/>
<proteinExistence type="predicted"/>
<dbReference type="AlphaFoldDB" id="D9QMY6"/>
<evidence type="ECO:0000256" key="6">
    <source>
        <dbReference type="ARBA" id="ARBA00048451"/>
    </source>
</evidence>
<keyword evidence="2" id="KW-0479">Metal-binding</keyword>
<dbReference type="InterPro" id="IPR043129">
    <property type="entry name" value="ATPase_NBD"/>
</dbReference>
<dbReference type="InParanoid" id="D9QMY6"/>
<protein>
    <recommendedName>
        <fullName evidence="5">fructokinase</fullName>
        <ecNumber evidence="5">2.7.1.4</ecNumber>
    </recommendedName>
</protein>
<gene>
    <name evidence="7" type="ordered locus">Bresu_2835</name>
</gene>
<sequence>MSAPASAAPLKVGIELGGTKCLMMLGTGPDDIRAQARIETTGPHPTLDAIDDLLRQWRDRHGFEAVGVASFGPLDLDPRSPTHGCVVSTPKPGWSGFDILRRLRCWAVPVGFDTDVNGVALAEARWGAARGLDSFAYVTVGTGIGVGSIVDGRPVRGLGHSEAGHLRIPRPPGSSFAGTCPYHGDCVEGLASGPAVLAHAGLPAEQLSRTDPAWDTVVGALAALFHNLVLTTAPERILLGGGLGMGRPHLLPRLRSALLASLNGYGVADRIAAGIDDFIVPPGLGHRAGPLGALALAIDARDAASR</sequence>
<dbReference type="EC" id="2.7.1.4" evidence="5"/>
<dbReference type="InterPro" id="IPR051804">
    <property type="entry name" value="Carb_Metab_Reg_Kinase/Isom"/>
</dbReference>
<keyword evidence="4" id="KW-0460">Magnesium</keyword>
<comment type="cofactor">
    <cofactor evidence="1">
        <name>Mg(2+)</name>
        <dbReference type="ChEBI" id="CHEBI:18420"/>
    </cofactor>
</comment>
<evidence type="ECO:0000313" key="8">
    <source>
        <dbReference type="Proteomes" id="UP000002696"/>
    </source>
</evidence>
<reference evidence="8" key="1">
    <citation type="journal article" date="2011" name="J. Bacteriol.">
        <title>Genome sequences of eight morphologically diverse alphaproteobacteria.</title>
        <authorList>
            <consortium name="US DOE Joint Genome Institute"/>
            <person name="Brown P.J."/>
            <person name="Kysela D.T."/>
            <person name="Buechlein A."/>
            <person name="Hemmerich C."/>
            <person name="Brun Y.V."/>
        </authorList>
    </citation>
    <scope>NUCLEOTIDE SEQUENCE [LARGE SCALE GENOMIC DNA]</scope>
    <source>
        <strain evidence="8">ATCC 15264 / DSM 4735 / LMG 14903 / NBRC 16000 / CB 81</strain>
    </source>
</reference>
<evidence type="ECO:0000256" key="3">
    <source>
        <dbReference type="ARBA" id="ARBA00022833"/>
    </source>
</evidence>